<feature type="compositionally biased region" description="Basic residues" evidence="14">
    <location>
        <begin position="1"/>
        <end position="10"/>
    </location>
</feature>
<sequence>MRPKRLKTNRSLHSENDLKSNGDRTKTKNSLGEDYRVKAKKRKVSEKPSKSSTKRRGASKAVEVHGTKRKASSRVVIPNKRQKGRNTDSNSGKPTKVVVEKSLERASAEQLPASQTPDTRRREIGSEVSPSPSSSSTSQQHNGSTPQFVNNIRANFEAKYEQLGLLGKGGFGSVYAGNRRTDNFQVAIKHIPKADVETQPTILNGKIYMIPKEVLLMLRAGDGPGTVGKSAAVSLLDWYSFDEEVLLIMERPVSSVDLWNHLNDNGGALSEDQAKNIIKQLVEASIQMLSVGVFHRDIKTENILIETRSDEPRVRIIDFGCGCRVRKTPFSSFSGTSAYAPPELFIKGKYKAGPTTVWQLGAVLFELLDGDKQFTTSEYLCDKIELNQELSQDCQDLMKMCLAVNPKERATLKQIQAHPWFK</sequence>
<evidence type="ECO:0000256" key="10">
    <source>
        <dbReference type="PIRSR" id="PIRSR037993-1"/>
    </source>
</evidence>
<evidence type="ECO:0000256" key="11">
    <source>
        <dbReference type="PIRSR" id="PIRSR037993-2"/>
    </source>
</evidence>
<comment type="caution">
    <text evidence="16">The sequence shown here is derived from an EMBL/GenBank/DDBJ whole genome shotgun (WGS) entry which is preliminary data.</text>
</comment>
<evidence type="ECO:0000313" key="17">
    <source>
        <dbReference type="Proteomes" id="UP001619887"/>
    </source>
</evidence>
<dbReference type="Pfam" id="PF00069">
    <property type="entry name" value="Pkinase"/>
    <property type="match status" value="1"/>
</dbReference>
<feature type="domain" description="Protein kinase" evidence="15">
    <location>
        <begin position="160"/>
        <end position="421"/>
    </location>
</feature>
<feature type="compositionally biased region" description="Low complexity" evidence="14">
    <location>
        <begin position="129"/>
        <end position="138"/>
    </location>
</feature>
<dbReference type="EC" id="2.7.11.1" evidence="2"/>
<evidence type="ECO:0000256" key="13">
    <source>
        <dbReference type="RuleBase" id="RU000304"/>
    </source>
</evidence>
<dbReference type="FunFam" id="3.30.200.20:FF:000475">
    <property type="entry name" value="Serine/threonine-protein kinase"/>
    <property type="match status" value="1"/>
</dbReference>
<dbReference type="PROSITE" id="PS50011">
    <property type="entry name" value="PROTEIN_KINASE_DOM"/>
    <property type="match status" value="1"/>
</dbReference>
<evidence type="ECO:0000256" key="2">
    <source>
        <dbReference type="ARBA" id="ARBA00012513"/>
    </source>
</evidence>
<keyword evidence="5 12" id="KW-0547">Nucleotide-binding</keyword>
<dbReference type="GO" id="GO:0005524">
    <property type="term" value="F:ATP binding"/>
    <property type="evidence" value="ECO:0007669"/>
    <property type="project" value="UniProtKB-UniRule"/>
</dbReference>
<feature type="binding site" evidence="11">
    <location>
        <position position="257"/>
    </location>
    <ligand>
        <name>ATP</name>
        <dbReference type="ChEBI" id="CHEBI:30616"/>
    </ligand>
</feature>
<reference evidence="16 17" key="1">
    <citation type="journal article" date="2022" name="G3 (Bethesda)">
        <title>Evaluating Illumina-, Nanopore-, and PacBio-based genome assembly strategies with the bald notothen, Trematomus borchgrevinki.</title>
        <authorList>
            <person name="Rayamajhi N."/>
            <person name="Cheng C.C."/>
            <person name="Catchen J.M."/>
        </authorList>
    </citation>
    <scope>NUCLEOTIDE SEQUENCE [LARGE SCALE GENOMIC DNA]</scope>
    <source>
        <strain evidence="16">AGRC-2024</strain>
    </source>
</reference>
<dbReference type="Gene3D" id="1.10.510.10">
    <property type="entry name" value="Transferase(Phosphotransferase) domain 1"/>
    <property type="match status" value="1"/>
</dbReference>
<dbReference type="AlphaFoldDB" id="A0ABD2GUB9"/>
<feature type="binding site" evidence="11">
    <location>
        <begin position="166"/>
        <end position="174"/>
    </location>
    <ligand>
        <name>ATP</name>
        <dbReference type="ChEBI" id="CHEBI:30616"/>
    </ligand>
</feature>
<evidence type="ECO:0000256" key="3">
    <source>
        <dbReference type="ARBA" id="ARBA00022527"/>
    </source>
</evidence>
<dbReference type="GO" id="GO:0004674">
    <property type="term" value="F:protein serine/threonine kinase activity"/>
    <property type="evidence" value="ECO:0007669"/>
    <property type="project" value="UniProtKB-KW"/>
</dbReference>
<keyword evidence="6" id="KW-0418">Kinase</keyword>
<organism evidence="16 17">
    <name type="scientific">Pagothenia borchgrevinki</name>
    <name type="common">Bald rockcod</name>
    <name type="synonym">Trematomus borchgrevinki</name>
    <dbReference type="NCBI Taxonomy" id="8213"/>
    <lineage>
        <taxon>Eukaryota</taxon>
        <taxon>Metazoa</taxon>
        <taxon>Chordata</taxon>
        <taxon>Craniata</taxon>
        <taxon>Vertebrata</taxon>
        <taxon>Euteleostomi</taxon>
        <taxon>Actinopterygii</taxon>
        <taxon>Neopterygii</taxon>
        <taxon>Teleostei</taxon>
        <taxon>Neoteleostei</taxon>
        <taxon>Acanthomorphata</taxon>
        <taxon>Eupercaria</taxon>
        <taxon>Perciformes</taxon>
        <taxon>Notothenioidei</taxon>
        <taxon>Nototheniidae</taxon>
        <taxon>Pagothenia</taxon>
    </lineage>
</organism>
<keyword evidence="3 13" id="KW-0723">Serine/threonine-protein kinase</keyword>
<dbReference type="Gene3D" id="3.30.200.20">
    <property type="entry name" value="Phosphorylase Kinase, domain 1"/>
    <property type="match status" value="1"/>
</dbReference>
<comment type="similarity">
    <text evidence="1">Belongs to the protein kinase superfamily. CAMK Ser/Thr protein kinase family. PIM subfamily.</text>
</comment>
<accession>A0ABD2GUB9</accession>
<dbReference type="Proteomes" id="UP001619887">
    <property type="component" value="Unassembled WGS sequence"/>
</dbReference>
<dbReference type="InterPro" id="IPR000719">
    <property type="entry name" value="Prot_kinase_dom"/>
</dbReference>
<evidence type="ECO:0000256" key="7">
    <source>
        <dbReference type="ARBA" id="ARBA00022840"/>
    </source>
</evidence>
<evidence type="ECO:0000256" key="1">
    <source>
        <dbReference type="ARBA" id="ARBA00005505"/>
    </source>
</evidence>
<evidence type="ECO:0000256" key="12">
    <source>
        <dbReference type="PROSITE-ProRule" id="PRU10141"/>
    </source>
</evidence>
<comment type="catalytic activity">
    <reaction evidence="8">
        <text>L-threonyl-[protein] + ATP = O-phospho-L-threonyl-[protein] + ADP + H(+)</text>
        <dbReference type="Rhea" id="RHEA:46608"/>
        <dbReference type="Rhea" id="RHEA-COMP:11060"/>
        <dbReference type="Rhea" id="RHEA-COMP:11605"/>
        <dbReference type="ChEBI" id="CHEBI:15378"/>
        <dbReference type="ChEBI" id="CHEBI:30013"/>
        <dbReference type="ChEBI" id="CHEBI:30616"/>
        <dbReference type="ChEBI" id="CHEBI:61977"/>
        <dbReference type="ChEBI" id="CHEBI:456216"/>
        <dbReference type="EC" id="2.7.11.1"/>
    </reaction>
</comment>
<evidence type="ECO:0000256" key="8">
    <source>
        <dbReference type="ARBA" id="ARBA00047899"/>
    </source>
</evidence>
<feature type="binding site" evidence="11 12">
    <location>
        <position position="189"/>
    </location>
    <ligand>
        <name>ATP</name>
        <dbReference type="ChEBI" id="CHEBI:30616"/>
    </ligand>
</feature>
<evidence type="ECO:0000256" key="4">
    <source>
        <dbReference type="ARBA" id="ARBA00022679"/>
    </source>
</evidence>
<evidence type="ECO:0000259" key="15">
    <source>
        <dbReference type="PROSITE" id="PS50011"/>
    </source>
</evidence>
<dbReference type="InterPro" id="IPR011009">
    <property type="entry name" value="Kinase-like_dom_sf"/>
</dbReference>
<evidence type="ECO:0000256" key="6">
    <source>
        <dbReference type="ARBA" id="ARBA00022777"/>
    </source>
</evidence>
<dbReference type="InterPro" id="IPR008271">
    <property type="entry name" value="Ser/Thr_kinase_AS"/>
</dbReference>
<feature type="binding site" evidence="11">
    <location>
        <position position="250"/>
    </location>
    <ligand>
        <name>ATP</name>
        <dbReference type="ChEBI" id="CHEBI:30616"/>
    </ligand>
</feature>
<evidence type="ECO:0000256" key="5">
    <source>
        <dbReference type="ARBA" id="ARBA00022741"/>
    </source>
</evidence>
<protein>
    <recommendedName>
        <fullName evidence="2">non-specific serine/threonine protein kinase</fullName>
        <ecNumber evidence="2">2.7.11.1</ecNumber>
    </recommendedName>
</protein>
<evidence type="ECO:0000256" key="9">
    <source>
        <dbReference type="ARBA" id="ARBA00048679"/>
    </source>
</evidence>
<feature type="region of interest" description="Disordered" evidence="14">
    <location>
        <begin position="1"/>
        <end position="147"/>
    </location>
</feature>
<dbReference type="PROSITE" id="PS00107">
    <property type="entry name" value="PROTEIN_KINASE_ATP"/>
    <property type="match status" value="1"/>
</dbReference>
<dbReference type="InterPro" id="IPR017441">
    <property type="entry name" value="Protein_kinase_ATP_BS"/>
</dbReference>
<evidence type="ECO:0000256" key="14">
    <source>
        <dbReference type="SAM" id="MobiDB-lite"/>
    </source>
</evidence>
<feature type="compositionally biased region" description="Basic and acidic residues" evidence="14">
    <location>
        <begin position="98"/>
        <end position="107"/>
    </location>
</feature>
<dbReference type="PANTHER" id="PTHR22984">
    <property type="entry name" value="SERINE/THREONINE-PROTEIN KINASE PIM"/>
    <property type="match status" value="1"/>
</dbReference>
<keyword evidence="17" id="KW-1185">Reference proteome</keyword>
<name>A0ABD2GUB9_PAGBO</name>
<dbReference type="SUPFAM" id="SSF56112">
    <property type="entry name" value="Protein kinase-like (PK-like)"/>
    <property type="match status" value="1"/>
</dbReference>
<keyword evidence="7 11" id="KW-0067">ATP-binding</keyword>
<dbReference type="InterPro" id="IPR051138">
    <property type="entry name" value="PIM_Ser/Thr_kinase"/>
</dbReference>
<evidence type="ECO:0000313" key="16">
    <source>
        <dbReference type="EMBL" id="KAL3057720.1"/>
    </source>
</evidence>
<proteinExistence type="inferred from homology"/>
<feature type="compositionally biased region" description="Basic and acidic residues" evidence="14">
    <location>
        <begin position="12"/>
        <end position="37"/>
    </location>
</feature>
<gene>
    <name evidence="16" type="ORF">OYC64_008054</name>
</gene>
<dbReference type="EMBL" id="JBIYXZ010002075">
    <property type="protein sequence ID" value="KAL3057720.1"/>
    <property type="molecule type" value="Genomic_DNA"/>
</dbReference>
<dbReference type="PANTHER" id="PTHR22984:SF11">
    <property type="entry name" value="AURORA KINASE-RELATED"/>
    <property type="match status" value="1"/>
</dbReference>
<keyword evidence="4" id="KW-0808">Transferase</keyword>
<dbReference type="PROSITE" id="PS00108">
    <property type="entry name" value="PROTEIN_KINASE_ST"/>
    <property type="match status" value="1"/>
</dbReference>
<dbReference type="SMART" id="SM00220">
    <property type="entry name" value="S_TKc"/>
    <property type="match status" value="1"/>
</dbReference>
<feature type="active site" description="Proton acceptor" evidence="10">
    <location>
        <position position="297"/>
    </location>
</feature>
<reference evidence="16 17" key="2">
    <citation type="journal article" date="2024" name="G3 (Bethesda)">
        <title>The genome of the cryopelagic Antarctic bald notothen, Trematomus borchgrevinki.</title>
        <authorList>
            <person name="Rayamajhi N."/>
            <person name="Rivera-Colon A.G."/>
            <person name="Minhas B.F."/>
            <person name="Cheng C.C."/>
            <person name="Catchen J.M."/>
        </authorList>
    </citation>
    <scope>NUCLEOTIDE SEQUENCE [LARGE SCALE GENOMIC DNA]</scope>
    <source>
        <strain evidence="16">AGRC-2024</strain>
    </source>
</reference>
<comment type="catalytic activity">
    <reaction evidence="9">
        <text>L-seryl-[protein] + ATP = O-phospho-L-seryl-[protein] + ADP + H(+)</text>
        <dbReference type="Rhea" id="RHEA:17989"/>
        <dbReference type="Rhea" id="RHEA-COMP:9863"/>
        <dbReference type="Rhea" id="RHEA-COMP:11604"/>
        <dbReference type="ChEBI" id="CHEBI:15378"/>
        <dbReference type="ChEBI" id="CHEBI:29999"/>
        <dbReference type="ChEBI" id="CHEBI:30616"/>
        <dbReference type="ChEBI" id="CHEBI:83421"/>
        <dbReference type="ChEBI" id="CHEBI:456216"/>
        <dbReference type="EC" id="2.7.11.1"/>
    </reaction>
</comment>